<feature type="compositionally biased region" description="Pro residues" evidence="4">
    <location>
        <begin position="7"/>
        <end position="21"/>
    </location>
</feature>
<feature type="region of interest" description="Disordered" evidence="4">
    <location>
        <begin position="1488"/>
        <end position="1511"/>
    </location>
</feature>
<evidence type="ECO:0000256" key="1">
    <source>
        <dbReference type="ARBA" id="ARBA00022553"/>
    </source>
</evidence>
<dbReference type="SUPFAM" id="SSF52172">
    <property type="entry name" value="CheY-like"/>
    <property type="match status" value="1"/>
</dbReference>
<dbReference type="STRING" id="1890683.A0A427YLM8"/>
<feature type="compositionally biased region" description="Polar residues" evidence="4">
    <location>
        <begin position="1054"/>
        <end position="1065"/>
    </location>
</feature>
<evidence type="ECO:0000313" key="7">
    <source>
        <dbReference type="Proteomes" id="UP000279259"/>
    </source>
</evidence>
<comment type="caution">
    <text evidence="6">The sequence shown here is derived from an EMBL/GenBank/DDBJ whole genome shotgun (WGS) entry which is preliminary data.</text>
</comment>
<dbReference type="PANTHER" id="PTHR45339">
    <property type="entry name" value="HYBRID SIGNAL TRANSDUCTION HISTIDINE KINASE J"/>
    <property type="match status" value="1"/>
</dbReference>
<feature type="modified residue" description="4-aspartylphosphate" evidence="3">
    <location>
        <position position="1247"/>
    </location>
</feature>
<dbReference type="Proteomes" id="UP000279259">
    <property type="component" value="Unassembled WGS sequence"/>
</dbReference>
<dbReference type="SMART" id="SM00448">
    <property type="entry name" value="REC"/>
    <property type="match status" value="1"/>
</dbReference>
<proteinExistence type="predicted"/>
<feature type="region of interest" description="Disordered" evidence="4">
    <location>
        <begin position="1399"/>
        <end position="1457"/>
    </location>
</feature>
<accession>A0A427YLM8</accession>
<dbReference type="Gene3D" id="3.40.50.2300">
    <property type="match status" value="1"/>
</dbReference>
<feature type="compositionally biased region" description="Pro residues" evidence="4">
    <location>
        <begin position="1429"/>
        <end position="1442"/>
    </location>
</feature>
<feature type="region of interest" description="Disordered" evidence="4">
    <location>
        <begin position="1555"/>
        <end position="1590"/>
    </location>
</feature>
<feature type="region of interest" description="Disordered" evidence="4">
    <location>
        <begin position="888"/>
        <end position="945"/>
    </location>
</feature>
<dbReference type="FunFam" id="3.40.50.2300:FF:000146">
    <property type="entry name" value="Putative two-component response regulator SSK1p"/>
    <property type="match status" value="1"/>
</dbReference>
<feature type="region of interest" description="Disordered" evidence="4">
    <location>
        <begin position="1273"/>
        <end position="1304"/>
    </location>
</feature>
<feature type="region of interest" description="Disordered" evidence="4">
    <location>
        <begin position="522"/>
        <end position="546"/>
    </location>
</feature>
<dbReference type="EMBL" id="RSCD01000007">
    <property type="protein sequence ID" value="RSH91976.1"/>
    <property type="molecule type" value="Genomic_DNA"/>
</dbReference>
<keyword evidence="7" id="KW-1185">Reference proteome</keyword>
<dbReference type="PROSITE" id="PS50110">
    <property type="entry name" value="RESPONSE_REGULATORY"/>
    <property type="match status" value="1"/>
</dbReference>
<keyword evidence="2" id="KW-0902">Two-component regulatory system</keyword>
<feature type="region of interest" description="Disordered" evidence="4">
    <location>
        <begin position="1"/>
        <end position="83"/>
    </location>
</feature>
<feature type="region of interest" description="Disordered" evidence="4">
    <location>
        <begin position="1114"/>
        <end position="1146"/>
    </location>
</feature>
<feature type="compositionally biased region" description="Polar residues" evidence="4">
    <location>
        <begin position="1408"/>
        <end position="1423"/>
    </location>
</feature>
<organism evidence="6 7">
    <name type="scientific">Saitozyma podzolica</name>
    <dbReference type="NCBI Taxonomy" id="1890683"/>
    <lineage>
        <taxon>Eukaryota</taxon>
        <taxon>Fungi</taxon>
        <taxon>Dikarya</taxon>
        <taxon>Basidiomycota</taxon>
        <taxon>Agaricomycotina</taxon>
        <taxon>Tremellomycetes</taxon>
        <taxon>Tremellales</taxon>
        <taxon>Trimorphomycetaceae</taxon>
        <taxon>Saitozyma</taxon>
    </lineage>
</organism>
<evidence type="ECO:0000259" key="5">
    <source>
        <dbReference type="PROSITE" id="PS50110"/>
    </source>
</evidence>
<dbReference type="CDD" id="cd17546">
    <property type="entry name" value="REC_hyHK_CKI1_RcsC-like"/>
    <property type="match status" value="1"/>
</dbReference>
<sequence length="1590" mass="168493">MASSPRSKPPPIIVQPHPSAPAPAGTAGAAGSSGPHSGSSSGARSPQQAHTPGSAIISIPPGWASSTDSPIGGGSGGRSSWDSHLSQQHYYPVTIRLLLLLVVPTHLLLAPPRASSSRNPTPSQSHPPQDRSDPFDTTNSFADDPFAAPSGSSSSGEDDRRSSRQSSFTDPIDFASSAFVDPTPPPASSAFGSGHGPGPGSGWDDARRGSITMIPHHLRSHTDPHLHEGQPLDAEFSGLGLPESYHFDSAAPPAPPAFVRTFSAPLPHRVGYLRHPLSPSDDPLASYSAHPPRQMSSFSALGHDPQYRPPPRSNSSDQSSATRVDSTPGETESPLQTLSLELADSVQTAIQTLLHLSPPHLLDNAKEQYSGCTVQMPTTSLSALLSSMRSLNYLSANLQALCEPGKAAAGGTEEGLLAAAASMRREDFDIGELLQTVADLLSGHAAQAGVDLVLFHGDASIKHISVTGDGEGLGYMLSHIIRQILLVAHQGDTIELGLQILPQSPSMTPRVSLPLTASEVEQRRATGGSAVRSASPGRTLPSPPSGHLDGPLLCVFEIVHNIAQAPDSATATPKAELNPFTHLTEQKEATQPKLDTLLCRRLLQHQHANLKVDAQPSSPLGSGLPRRAYEVSVLLPRGKPILETPPLTVEEEAVRQPFPSVQLAREPTLAELSSFQDSLKGKKVYLHASLSSLFARHLTSYLAAWGLDIYHIPIEESDDNVFQERSGVRSAPQDGGEVVAPASNELASSLANMSLNSEPKSGASGETEKFIIIDDDVQVLRRELLRLRSENGALALKPRLTKRPTLTSRARSTPHVRQISTAPKSPSVVLIHFTSLAKYNQPEWRLGPPEIMVVPKPVGPRRFLTALHTAVNQPVVDPFFAPIATSPRSPGGGFLTGSNRTPLGSELGASGGFFDSVAEESGEGDRPRPASESSGSQKARSPLGEYPPAQATIVRTDHGLHLSLPTPGEILATPASEYFSNATTKAGSSGASGVVMQSPDGRPFGMFFEPPVKNERRMSVARMTSDSVRRRGPPSRRTSAGMVLDEAHGGVGKTSPQGSRRASTLSGGGEDKALSRRSSGRTEPLVKEDRVARAAGRRKTLPANGEPIIAKGRERSSTITQSSIWRKPGSGTVSPLMTSPKDEDPPTIPMQPSFHPPKARKQAAVPEIEDIHRLPGAPAGDVPGTKKSKEDVVVPPINVLIVEDNPINQNILSMFLRKKKIKHQSAKDGLEAVEKWRTGGFHLILMDIQLPVMDGIEATKEIRKLERSNNIGVFPSTPASEQPQSSLATPKDSSGSGPTEPPASPFRSSVIIVALTASSLQSDRVVALAAGCNDFLTKPVSLKWLERKIVEWGCMQALIDFDGWRRWKSFDPKDGQDAGETKRGFQVGPQAAARHLASRLKIDRKPSRSPSGATRSDSASTGTGADFEPPLPSSLAPGPPGPEITISSATPPPDLVLGKVLPHGVGGVDELDKAAATESLELARRDLNRSLSDSDEMRPSESSPPIEVIATPGPIQALQAIDEAKESPLVLEKKLPTLNRRLDGGLVLDVDADADAEVLGQGGEGGADDGPEPNSDSSGNEVSPICQEGI</sequence>
<dbReference type="InterPro" id="IPR001789">
    <property type="entry name" value="Sig_transdc_resp-reg_receiver"/>
</dbReference>
<dbReference type="OrthoDB" id="21225at2759"/>
<feature type="region of interest" description="Disordered" evidence="4">
    <location>
        <begin position="280"/>
        <end position="334"/>
    </location>
</feature>
<feature type="region of interest" description="Disordered" evidence="4">
    <location>
        <begin position="1020"/>
        <end position="1095"/>
    </location>
</feature>
<feature type="region of interest" description="Disordered" evidence="4">
    <location>
        <begin position="111"/>
        <end position="208"/>
    </location>
</feature>
<feature type="compositionally biased region" description="Polar residues" evidence="4">
    <location>
        <begin position="114"/>
        <end position="127"/>
    </location>
</feature>
<evidence type="ECO:0000256" key="2">
    <source>
        <dbReference type="ARBA" id="ARBA00023012"/>
    </source>
</evidence>
<dbReference type="GO" id="GO:0000156">
    <property type="term" value="F:phosphorelay response regulator activity"/>
    <property type="evidence" value="ECO:0007669"/>
    <property type="project" value="UniProtKB-ARBA"/>
</dbReference>
<keyword evidence="1 3" id="KW-0597">Phosphoprotein</keyword>
<feature type="domain" description="Response regulatory" evidence="5">
    <location>
        <begin position="1198"/>
        <end position="1353"/>
    </location>
</feature>
<protein>
    <submittedName>
        <fullName evidence="6">Ssk1 response regulator receiver</fullName>
    </submittedName>
</protein>
<dbReference type="Pfam" id="PF00072">
    <property type="entry name" value="Response_reg"/>
    <property type="match status" value="1"/>
</dbReference>
<feature type="compositionally biased region" description="Polar residues" evidence="4">
    <location>
        <begin position="313"/>
        <end position="334"/>
    </location>
</feature>
<dbReference type="InterPro" id="IPR011006">
    <property type="entry name" value="CheY-like_superfamily"/>
</dbReference>
<feature type="compositionally biased region" description="Low complexity" evidence="4">
    <location>
        <begin position="22"/>
        <end position="49"/>
    </location>
</feature>
<reference evidence="6 7" key="1">
    <citation type="submission" date="2018-11" db="EMBL/GenBank/DDBJ databases">
        <title>Genome sequence of Saitozyma podzolica DSM 27192.</title>
        <authorList>
            <person name="Aliyu H."/>
            <person name="Gorte O."/>
            <person name="Ochsenreither K."/>
        </authorList>
    </citation>
    <scope>NUCLEOTIDE SEQUENCE [LARGE SCALE GENOMIC DNA]</scope>
    <source>
        <strain evidence="6 7">DSM 27192</strain>
    </source>
</reference>
<dbReference type="PANTHER" id="PTHR45339:SF1">
    <property type="entry name" value="HYBRID SIGNAL TRANSDUCTION HISTIDINE KINASE J"/>
    <property type="match status" value="1"/>
</dbReference>
<gene>
    <name evidence="6" type="primary">SSK1</name>
    <name evidence="6" type="ORF">EHS25_009347</name>
</gene>
<evidence type="ECO:0000256" key="3">
    <source>
        <dbReference type="PROSITE-ProRule" id="PRU00169"/>
    </source>
</evidence>
<feature type="compositionally biased region" description="Polar residues" evidence="4">
    <location>
        <begin position="1277"/>
        <end position="1297"/>
    </location>
</feature>
<name>A0A427YLM8_9TREE</name>
<evidence type="ECO:0000313" key="6">
    <source>
        <dbReference type="EMBL" id="RSH91976.1"/>
    </source>
</evidence>
<evidence type="ECO:0000256" key="4">
    <source>
        <dbReference type="SAM" id="MobiDB-lite"/>
    </source>
</evidence>